<dbReference type="Proteomes" id="UP001220010">
    <property type="component" value="Unassembled WGS sequence"/>
</dbReference>
<protein>
    <submittedName>
        <fullName evidence="1">Uncharacterized protein</fullName>
    </submittedName>
</protein>
<proteinExistence type="predicted"/>
<organism evidence="1 2">
    <name type="scientific">Candidatus Methanocrinis natronophilus</name>
    <dbReference type="NCBI Taxonomy" id="3033396"/>
    <lineage>
        <taxon>Archaea</taxon>
        <taxon>Methanobacteriati</taxon>
        <taxon>Methanobacteriota</taxon>
        <taxon>Stenosarchaea group</taxon>
        <taxon>Methanomicrobia</taxon>
        <taxon>Methanotrichales</taxon>
        <taxon>Methanotrichaceae</taxon>
        <taxon>Methanocrinis</taxon>
    </lineage>
</organism>
<keyword evidence="2" id="KW-1185">Reference proteome</keyword>
<dbReference type="RefSeq" id="WP_316966954.1">
    <property type="nucleotide sequence ID" value="NZ_JARFPK010000030.1"/>
</dbReference>
<name>A0ABT5X952_9EURY</name>
<sequence length="149" mass="16875">MAQKPTTSGNIARLKDNFMRSFHSFEAESISEALRRIMRHMTEATLISANPIVLNMDTVEDIADDMDEDIVDDIMDEINSFGPPFILPDYLLSPSCSTGYILSSIIMYKYFSYPLGLKGFGRYSHEPFEGDFGSLDYRGLHNGDSGRRR</sequence>
<evidence type="ECO:0000313" key="1">
    <source>
        <dbReference type="EMBL" id="MDF0591216.1"/>
    </source>
</evidence>
<accession>A0ABT5X952</accession>
<evidence type="ECO:0000313" key="2">
    <source>
        <dbReference type="Proteomes" id="UP001220010"/>
    </source>
</evidence>
<reference evidence="1 2" key="1">
    <citation type="submission" date="2023-03" db="EMBL/GenBank/DDBJ databases">
        <title>WGS of Methanotrichaceae archaeon Mx.</title>
        <authorList>
            <person name="Sorokin D.Y."/>
            <person name="Merkel A.Y."/>
        </authorList>
    </citation>
    <scope>NUCLEOTIDE SEQUENCE [LARGE SCALE GENOMIC DNA]</scope>
    <source>
        <strain evidence="1 2">Mx</strain>
    </source>
</reference>
<comment type="caution">
    <text evidence="1">The sequence shown here is derived from an EMBL/GenBank/DDBJ whole genome shotgun (WGS) entry which is preliminary data.</text>
</comment>
<gene>
    <name evidence="1" type="ORF">P0O15_08570</name>
</gene>
<dbReference type="EMBL" id="JARFPK010000030">
    <property type="protein sequence ID" value="MDF0591216.1"/>
    <property type="molecule type" value="Genomic_DNA"/>
</dbReference>